<dbReference type="GO" id="GO:0005737">
    <property type="term" value="C:cytoplasm"/>
    <property type="evidence" value="ECO:0007669"/>
    <property type="project" value="TreeGrafter"/>
</dbReference>
<proteinExistence type="inferred from homology"/>
<dbReference type="SUPFAM" id="SSF52540">
    <property type="entry name" value="P-loop containing nucleoside triphosphate hydrolases"/>
    <property type="match status" value="1"/>
</dbReference>
<dbReference type="InParanoid" id="A0A067PVU2"/>
<comment type="catalytic activity">
    <reaction evidence="4">
        <text>Couples ATP hydrolysis with the unwinding of duplex DNA by translocating in the 3'-5' direction.</text>
        <dbReference type="EC" id="5.6.2.4"/>
    </reaction>
</comment>
<dbReference type="PROSITE" id="PS51192">
    <property type="entry name" value="HELICASE_ATP_BIND_1"/>
    <property type="match status" value="1"/>
</dbReference>
<dbReference type="STRING" id="933084.A0A067PVU2"/>
<dbReference type="GO" id="GO:0000724">
    <property type="term" value="P:double-strand break repair via homologous recombination"/>
    <property type="evidence" value="ECO:0007669"/>
    <property type="project" value="TreeGrafter"/>
</dbReference>
<dbReference type="Proteomes" id="UP000027265">
    <property type="component" value="Unassembled WGS sequence"/>
</dbReference>
<dbReference type="InterPro" id="IPR014001">
    <property type="entry name" value="Helicase_ATP-bd"/>
</dbReference>
<evidence type="ECO:0000256" key="5">
    <source>
        <dbReference type="ARBA" id="ARBA00034808"/>
    </source>
</evidence>
<feature type="domain" description="Helicase ATP-binding" evidence="6">
    <location>
        <begin position="9"/>
        <end position="57"/>
    </location>
</feature>
<dbReference type="PANTHER" id="PTHR13710:SF105">
    <property type="entry name" value="ATP-DEPENDENT DNA HELICASE Q1"/>
    <property type="match status" value="1"/>
</dbReference>
<dbReference type="GO" id="GO:0005694">
    <property type="term" value="C:chromosome"/>
    <property type="evidence" value="ECO:0007669"/>
    <property type="project" value="TreeGrafter"/>
</dbReference>
<name>A0A067PVU2_9AGAM</name>
<dbReference type="GO" id="GO:0043138">
    <property type="term" value="F:3'-5' DNA helicase activity"/>
    <property type="evidence" value="ECO:0007669"/>
    <property type="project" value="UniProtKB-EC"/>
</dbReference>
<dbReference type="EMBL" id="KL197718">
    <property type="protein sequence ID" value="KDQ57975.1"/>
    <property type="molecule type" value="Genomic_DNA"/>
</dbReference>
<dbReference type="InterPro" id="IPR011545">
    <property type="entry name" value="DEAD/DEAH_box_helicase_dom"/>
</dbReference>
<evidence type="ECO:0000256" key="1">
    <source>
        <dbReference type="ARBA" id="ARBA00005446"/>
    </source>
</evidence>
<gene>
    <name evidence="7" type="ORF">JAAARDRAFT_112037</name>
</gene>
<evidence type="ECO:0000256" key="3">
    <source>
        <dbReference type="ARBA" id="ARBA00023235"/>
    </source>
</evidence>
<feature type="non-terminal residue" evidence="7">
    <location>
        <position position="57"/>
    </location>
</feature>
<protein>
    <recommendedName>
        <fullName evidence="5">DNA 3'-5' helicase</fullName>
        <ecNumber evidence="5">5.6.2.4</ecNumber>
    </recommendedName>
</protein>
<keyword evidence="3" id="KW-0413">Isomerase</keyword>
<organism evidence="7 8">
    <name type="scientific">Jaapia argillacea MUCL 33604</name>
    <dbReference type="NCBI Taxonomy" id="933084"/>
    <lineage>
        <taxon>Eukaryota</taxon>
        <taxon>Fungi</taxon>
        <taxon>Dikarya</taxon>
        <taxon>Basidiomycota</taxon>
        <taxon>Agaricomycotina</taxon>
        <taxon>Agaricomycetes</taxon>
        <taxon>Agaricomycetidae</taxon>
        <taxon>Jaapiales</taxon>
        <taxon>Jaapiaceae</taxon>
        <taxon>Jaapia</taxon>
    </lineage>
</organism>
<evidence type="ECO:0000259" key="6">
    <source>
        <dbReference type="PROSITE" id="PS51192"/>
    </source>
</evidence>
<dbReference type="EC" id="5.6.2.4" evidence="5"/>
<evidence type="ECO:0000256" key="4">
    <source>
        <dbReference type="ARBA" id="ARBA00034617"/>
    </source>
</evidence>
<dbReference type="InterPro" id="IPR027417">
    <property type="entry name" value="P-loop_NTPase"/>
</dbReference>
<dbReference type="OrthoDB" id="10261556at2759"/>
<dbReference type="AlphaFoldDB" id="A0A067PVU2"/>
<reference evidence="8" key="1">
    <citation type="journal article" date="2014" name="Proc. Natl. Acad. Sci. U.S.A.">
        <title>Extensive sampling of basidiomycete genomes demonstrates inadequacy of the white-rot/brown-rot paradigm for wood decay fungi.</title>
        <authorList>
            <person name="Riley R."/>
            <person name="Salamov A.A."/>
            <person name="Brown D.W."/>
            <person name="Nagy L.G."/>
            <person name="Floudas D."/>
            <person name="Held B.W."/>
            <person name="Levasseur A."/>
            <person name="Lombard V."/>
            <person name="Morin E."/>
            <person name="Otillar R."/>
            <person name="Lindquist E.A."/>
            <person name="Sun H."/>
            <person name="LaButti K.M."/>
            <person name="Schmutz J."/>
            <person name="Jabbour D."/>
            <person name="Luo H."/>
            <person name="Baker S.E."/>
            <person name="Pisabarro A.G."/>
            <person name="Walton J.D."/>
            <person name="Blanchette R.A."/>
            <person name="Henrissat B."/>
            <person name="Martin F."/>
            <person name="Cullen D."/>
            <person name="Hibbett D.S."/>
            <person name="Grigoriev I.V."/>
        </authorList>
    </citation>
    <scope>NUCLEOTIDE SEQUENCE [LARGE SCALE GENOMIC DNA]</scope>
    <source>
        <strain evidence="8">MUCL 33604</strain>
    </source>
</reference>
<dbReference type="PANTHER" id="PTHR13710">
    <property type="entry name" value="DNA HELICASE RECQ FAMILY MEMBER"/>
    <property type="match status" value="1"/>
</dbReference>
<evidence type="ECO:0000256" key="2">
    <source>
        <dbReference type="ARBA" id="ARBA00023125"/>
    </source>
</evidence>
<accession>A0A067PVU2</accession>
<dbReference type="Gene3D" id="3.40.50.300">
    <property type="entry name" value="P-loop containing nucleotide triphosphate hydrolases"/>
    <property type="match status" value="1"/>
</dbReference>
<comment type="similarity">
    <text evidence="1">Belongs to the helicase family. RecQ subfamily.</text>
</comment>
<dbReference type="GO" id="GO:0005524">
    <property type="term" value="F:ATP binding"/>
    <property type="evidence" value="ECO:0007669"/>
    <property type="project" value="InterPro"/>
</dbReference>
<evidence type="ECO:0000313" key="7">
    <source>
        <dbReference type="EMBL" id="KDQ57975.1"/>
    </source>
</evidence>
<evidence type="ECO:0000313" key="8">
    <source>
        <dbReference type="Proteomes" id="UP000027265"/>
    </source>
</evidence>
<sequence>PFTWQVEAAAAVLRGEDVIVDVGTGCGKTLCFTLPLLLHKQDTSLVVSPLSALMIDQ</sequence>
<keyword evidence="2" id="KW-0238">DNA-binding</keyword>
<keyword evidence="8" id="KW-1185">Reference proteome</keyword>
<dbReference type="Pfam" id="PF00270">
    <property type="entry name" value="DEAD"/>
    <property type="match status" value="1"/>
</dbReference>
<feature type="non-terminal residue" evidence="7">
    <location>
        <position position="1"/>
    </location>
</feature>
<dbReference type="HOGENOM" id="CLU_001103_20_2_1"/>
<dbReference type="GO" id="GO:0009378">
    <property type="term" value="F:four-way junction helicase activity"/>
    <property type="evidence" value="ECO:0007669"/>
    <property type="project" value="TreeGrafter"/>
</dbReference>
<dbReference type="GO" id="GO:0003677">
    <property type="term" value="F:DNA binding"/>
    <property type="evidence" value="ECO:0007669"/>
    <property type="project" value="UniProtKB-KW"/>
</dbReference>